<name>A0A0V0QED5_PSEPJ</name>
<keyword evidence="2" id="KW-1185">Reference proteome</keyword>
<comment type="caution">
    <text evidence="1">The sequence shown here is derived from an EMBL/GenBank/DDBJ whole genome shotgun (WGS) entry which is preliminary data.</text>
</comment>
<evidence type="ECO:0000313" key="1">
    <source>
        <dbReference type="EMBL" id="KRX00570.1"/>
    </source>
</evidence>
<dbReference type="Proteomes" id="UP000054937">
    <property type="component" value="Unassembled WGS sequence"/>
</dbReference>
<dbReference type="EMBL" id="LDAU01000184">
    <property type="protein sequence ID" value="KRX00570.1"/>
    <property type="molecule type" value="Genomic_DNA"/>
</dbReference>
<evidence type="ECO:0000313" key="2">
    <source>
        <dbReference type="Proteomes" id="UP000054937"/>
    </source>
</evidence>
<protein>
    <submittedName>
        <fullName evidence="1">Uncharacterized protein</fullName>
    </submittedName>
</protein>
<sequence>MSLQYQLQNNENQAKNNNYYNVETQNQEKIFSNNNNNSKYSKNDIDIYNNTNNNNEKKDIYIQKLKKVSNLIKAQNYMKKNSFIGINKEQSQIEKILNTENKLEFDQFVATLAENLKFLIDKKGKNIVKANLKHINGYNENVKSLVVDQQEKLRDQIQSYKFLRQYILQVMKQIQQSKYNINKQNQLQVEQKVARLLNARRQGYVSEFDQKFFEQLQYFNQGLEDQIQSLMGDNLEIYKENEQIQNNKMINDITEYVEHKFRKGELNEDIEFFKIHMAKYFKGTNKTGYGTILNNLQMAEQRHGQFGKIQQVTQKEADFINQLEVQAQYRDE</sequence>
<proteinExistence type="predicted"/>
<gene>
    <name evidence="1" type="ORF">PPERSA_12789</name>
</gene>
<reference evidence="1 2" key="1">
    <citation type="journal article" date="2015" name="Sci. Rep.">
        <title>Genome of the facultative scuticociliatosis pathogen Pseudocohnilembus persalinus provides insight into its virulence through horizontal gene transfer.</title>
        <authorList>
            <person name="Xiong J."/>
            <person name="Wang G."/>
            <person name="Cheng J."/>
            <person name="Tian M."/>
            <person name="Pan X."/>
            <person name="Warren A."/>
            <person name="Jiang C."/>
            <person name="Yuan D."/>
            <person name="Miao W."/>
        </authorList>
    </citation>
    <scope>NUCLEOTIDE SEQUENCE [LARGE SCALE GENOMIC DNA]</scope>
    <source>
        <strain evidence="1">36N120E</strain>
    </source>
</reference>
<dbReference type="InParanoid" id="A0A0V0QED5"/>
<organism evidence="1 2">
    <name type="scientific">Pseudocohnilembus persalinus</name>
    <name type="common">Ciliate</name>
    <dbReference type="NCBI Taxonomy" id="266149"/>
    <lineage>
        <taxon>Eukaryota</taxon>
        <taxon>Sar</taxon>
        <taxon>Alveolata</taxon>
        <taxon>Ciliophora</taxon>
        <taxon>Intramacronucleata</taxon>
        <taxon>Oligohymenophorea</taxon>
        <taxon>Scuticociliatia</taxon>
        <taxon>Philasterida</taxon>
        <taxon>Pseudocohnilembidae</taxon>
        <taxon>Pseudocohnilembus</taxon>
    </lineage>
</organism>
<dbReference type="AlphaFoldDB" id="A0A0V0QED5"/>
<accession>A0A0V0QED5</accession>